<dbReference type="Proteomes" id="UP000549457">
    <property type="component" value="Unassembled WGS sequence"/>
</dbReference>
<dbReference type="InterPro" id="IPR036852">
    <property type="entry name" value="Peptidase_S8/S53_dom_sf"/>
</dbReference>
<evidence type="ECO:0000256" key="3">
    <source>
        <dbReference type="ARBA" id="ARBA00022801"/>
    </source>
</evidence>
<dbReference type="GO" id="GO:0006508">
    <property type="term" value="P:proteolysis"/>
    <property type="evidence" value="ECO:0007669"/>
    <property type="project" value="UniProtKB-KW"/>
</dbReference>
<keyword evidence="4 5" id="KW-0720">Serine protease</keyword>
<dbReference type="PRINTS" id="PR00723">
    <property type="entry name" value="SUBTILISIN"/>
</dbReference>
<evidence type="ECO:0000256" key="6">
    <source>
        <dbReference type="SAM" id="MobiDB-lite"/>
    </source>
</evidence>
<keyword evidence="9" id="KW-1185">Reference proteome</keyword>
<dbReference type="SUPFAM" id="SSF52743">
    <property type="entry name" value="Subtilisin-like"/>
    <property type="match status" value="1"/>
</dbReference>
<comment type="similarity">
    <text evidence="1 5">Belongs to the peptidase S8 family.</text>
</comment>
<dbReference type="EMBL" id="JACHFM010000003">
    <property type="protein sequence ID" value="MBB5222962.1"/>
    <property type="molecule type" value="Genomic_DNA"/>
</dbReference>
<protein>
    <recommendedName>
        <fullName evidence="7">Peptidase S8/S53 domain-containing protein</fullName>
    </recommendedName>
</protein>
<dbReference type="Gene3D" id="3.40.50.200">
    <property type="entry name" value="Peptidase S8/S53 domain"/>
    <property type="match status" value="1"/>
</dbReference>
<feature type="active site" description="Charge relay system" evidence="5">
    <location>
        <position position="232"/>
    </location>
</feature>
<comment type="caution">
    <text evidence="8">The sequence shown here is derived from an EMBL/GenBank/DDBJ whole genome shotgun (WGS) entry which is preliminary data.</text>
</comment>
<evidence type="ECO:0000259" key="7">
    <source>
        <dbReference type="Pfam" id="PF00082"/>
    </source>
</evidence>
<keyword evidence="2 5" id="KW-0645">Protease</keyword>
<dbReference type="InterPro" id="IPR000209">
    <property type="entry name" value="Peptidase_S8/S53_dom"/>
</dbReference>
<keyword evidence="3 5" id="KW-0378">Hydrolase</keyword>
<dbReference type="InterPro" id="IPR050131">
    <property type="entry name" value="Peptidase_S8_subtilisin-like"/>
</dbReference>
<evidence type="ECO:0000256" key="1">
    <source>
        <dbReference type="ARBA" id="ARBA00011073"/>
    </source>
</evidence>
<dbReference type="InterPro" id="IPR015500">
    <property type="entry name" value="Peptidase_S8_subtilisin-rel"/>
</dbReference>
<dbReference type="PANTHER" id="PTHR43806">
    <property type="entry name" value="PEPTIDASE S8"/>
    <property type="match status" value="1"/>
</dbReference>
<dbReference type="PROSITE" id="PS51892">
    <property type="entry name" value="SUBTILASE"/>
    <property type="match status" value="1"/>
</dbReference>
<evidence type="ECO:0000256" key="2">
    <source>
        <dbReference type="ARBA" id="ARBA00022670"/>
    </source>
</evidence>
<dbReference type="AlphaFoldDB" id="A0A840SUZ4"/>
<evidence type="ECO:0000256" key="5">
    <source>
        <dbReference type="PROSITE-ProRule" id="PRU01240"/>
    </source>
</evidence>
<dbReference type="PANTHER" id="PTHR43806:SF11">
    <property type="entry name" value="CEREVISIN-RELATED"/>
    <property type="match status" value="1"/>
</dbReference>
<name>A0A840SUZ4_9RHOB</name>
<feature type="active site" description="Charge relay system" evidence="5">
    <location>
        <position position="197"/>
    </location>
</feature>
<evidence type="ECO:0000313" key="9">
    <source>
        <dbReference type="Proteomes" id="UP000549457"/>
    </source>
</evidence>
<accession>A0A840SUZ4</accession>
<evidence type="ECO:0000313" key="8">
    <source>
        <dbReference type="EMBL" id="MBB5222962.1"/>
    </source>
</evidence>
<feature type="domain" description="Peptidase S8/S53" evidence="7">
    <location>
        <begin position="188"/>
        <end position="461"/>
    </location>
</feature>
<reference evidence="8 9" key="1">
    <citation type="submission" date="2020-08" db="EMBL/GenBank/DDBJ databases">
        <title>Genomic Encyclopedia of Type Strains, Phase IV (KMG-IV): sequencing the most valuable type-strain genomes for metagenomic binning, comparative biology and taxonomic classification.</title>
        <authorList>
            <person name="Goeker M."/>
        </authorList>
    </citation>
    <scope>NUCLEOTIDE SEQUENCE [LARGE SCALE GENOMIC DNA]</scope>
    <source>
        <strain evidence="8 9">DSM 101730</strain>
    </source>
</reference>
<evidence type="ECO:0000256" key="4">
    <source>
        <dbReference type="ARBA" id="ARBA00022825"/>
    </source>
</evidence>
<dbReference type="GO" id="GO:0004252">
    <property type="term" value="F:serine-type endopeptidase activity"/>
    <property type="evidence" value="ECO:0007669"/>
    <property type="project" value="UniProtKB-UniRule"/>
</dbReference>
<dbReference type="RefSeq" id="WP_184151009.1">
    <property type="nucleotide sequence ID" value="NZ_JACHFM010000003.1"/>
</dbReference>
<dbReference type="Pfam" id="PF00082">
    <property type="entry name" value="Peptidase_S8"/>
    <property type="match status" value="1"/>
</dbReference>
<sequence length="518" mass="54179">MAGKNRRSPAPSPSPLPKMVFAQASPHSLGGRSLFEADGRLDASNVDDFRSEAKICDRAIEDLRRAGFTILRAHPDRITINFAGPPRLFADAFGAPIVTEEREVIKPGQVHTTATFLDCRNTERRGLVATRRGRFAQALEGVALEAPRFLMGKPNPVPPAVDYWHLDVPDGVAVASRATHAHRAGITGRGIRIAMVDTGHEAHPFFTRHGFRVAPVVLGPGATEPSRDTDGHGTSESANIFALAPDAELVPVKASMVNTAAAFNVAVSLNPHIISLSWGGNLKPPATLEAPDFALAAAVSAAVQAGIVVVVSAGNGEFGFPGMHPDVISAGGVFMGQDGRLRASDYASGFNAGYVYPGRHVPDLCGLVGMLPKAAYIMLPMPKGCRIDDVRAGGRHPHADETTGHDGWAAISGTSAAAPQLAGAAALVLQACPSLTPHEVRSILVGTARDVKRGRCHPNQSNRARTGHDLATGAGLIDAGRAVMAAKLRGLGAPGVQPLTPEEAGRLADLLTGPQRQG</sequence>
<feature type="active site" description="Charge relay system" evidence="5">
    <location>
        <position position="415"/>
    </location>
</feature>
<feature type="region of interest" description="Disordered" evidence="6">
    <location>
        <begin position="1"/>
        <end position="20"/>
    </location>
</feature>
<organism evidence="8 9">
    <name type="scientific">Amaricoccus macauensis</name>
    <dbReference type="NCBI Taxonomy" id="57001"/>
    <lineage>
        <taxon>Bacteria</taxon>
        <taxon>Pseudomonadati</taxon>
        <taxon>Pseudomonadota</taxon>
        <taxon>Alphaproteobacteria</taxon>
        <taxon>Rhodobacterales</taxon>
        <taxon>Paracoccaceae</taxon>
        <taxon>Amaricoccus</taxon>
    </lineage>
</organism>
<proteinExistence type="inferred from homology"/>
<gene>
    <name evidence="8" type="ORF">HNP73_002909</name>
</gene>